<sequence length="174" mass="18952">MSDDMTDTIGAGSGGHVGPAIDPELDLTLERVIRAPREAVFRAWTDPERFAQWFLPAPMRLRVERFEPIAGGALVTSMSDDGETWMPHLDALFLRVDAGERIVFTNAISADLRPQDAQPVPMAAEIVLAAHPEGTDYRATVRHRAPADRDRHAELGFAEGWGAVTAQLAALVEG</sequence>
<comment type="caution">
    <text evidence="3">The sequence shown here is derived from an EMBL/GenBank/DDBJ whole genome shotgun (WGS) entry which is preliminary data.</text>
</comment>
<dbReference type="RefSeq" id="WP_246286670.1">
    <property type="nucleotide sequence ID" value="NZ_JACBZY010000001.1"/>
</dbReference>
<comment type="similarity">
    <text evidence="1">Belongs to the AHA1 family.</text>
</comment>
<reference evidence="3 4" key="1">
    <citation type="submission" date="2020-07" db="EMBL/GenBank/DDBJ databases">
        <title>Sequencing the genomes of 1000 actinobacteria strains.</title>
        <authorList>
            <person name="Klenk H.-P."/>
        </authorList>
    </citation>
    <scope>NUCLEOTIDE SEQUENCE [LARGE SCALE GENOMIC DNA]</scope>
    <source>
        <strain evidence="3 4">DSM 23141</strain>
    </source>
</reference>
<dbReference type="AlphaFoldDB" id="A0A852YE30"/>
<accession>A0A852YE30</accession>
<dbReference type="InterPro" id="IPR013538">
    <property type="entry name" value="ASHA1/2-like_C"/>
</dbReference>
<proteinExistence type="inferred from homology"/>
<dbReference type="Gene3D" id="3.30.530.20">
    <property type="match status" value="1"/>
</dbReference>
<keyword evidence="4" id="KW-1185">Reference proteome</keyword>
<evidence type="ECO:0000313" key="3">
    <source>
        <dbReference type="EMBL" id="NYG97937.1"/>
    </source>
</evidence>
<dbReference type="SUPFAM" id="SSF55961">
    <property type="entry name" value="Bet v1-like"/>
    <property type="match status" value="1"/>
</dbReference>
<name>A0A852YE30_9MICO</name>
<feature type="domain" description="Activator of Hsp90 ATPase homologue 1/2-like C-terminal" evidence="2">
    <location>
        <begin position="34"/>
        <end position="173"/>
    </location>
</feature>
<evidence type="ECO:0000259" key="2">
    <source>
        <dbReference type="Pfam" id="PF08327"/>
    </source>
</evidence>
<evidence type="ECO:0000256" key="1">
    <source>
        <dbReference type="ARBA" id="ARBA00006817"/>
    </source>
</evidence>
<organism evidence="3 4">
    <name type="scientific">Schumannella luteola</name>
    <dbReference type="NCBI Taxonomy" id="472059"/>
    <lineage>
        <taxon>Bacteria</taxon>
        <taxon>Bacillati</taxon>
        <taxon>Actinomycetota</taxon>
        <taxon>Actinomycetes</taxon>
        <taxon>Micrococcales</taxon>
        <taxon>Microbacteriaceae</taxon>
        <taxon>Schumannella</taxon>
    </lineage>
</organism>
<protein>
    <submittedName>
        <fullName evidence="3">Uncharacterized protein YndB with AHSA1/START domain</fullName>
    </submittedName>
</protein>
<gene>
    <name evidence="3" type="ORF">BJ979_000563</name>
</gene>
<dbReference type="Pfam" id="PF08327">
    <property type="entry name" value="AHSA1"/>
    <property type="match status" value="1"/>
</dbReference>
<dbReference type="EMBL" id="JACBZY010000001">
    <property type="protein sequence ID" value="NYG97937.1"/>
    <property type="molecule type" value="Genomic_DNA"/>
</dbReference>
<evidence type="ECO:0000313" key="4">
    <source>
        <dbReference type="Proteomes" id="UP000553888"/>
    </source>
</evidence>
<dbReference type="Proteomes" id="UP000553888">
    <property type="component" value="Unassembled WGS sequence"/>
</dbReference>
<dbReference type="InterPro" id="IPR023393">
    <property type="entry name" value="START-like_dom_sf"/>
</dbReference>